<dbReference type="RefSeq" id="YP_009777744.1">
    <property type="nucleotide sequence ID" value="NC_047703.1"/>
</dbReference>
<dbReference type="GeneID" id="55412518"/>
<evidence type="ECO:0000313" key="2">
    <source>
        <dbReference type="Proteomes" id="UP000505267"/>
    </source>
</evidence>
<accession>A0A6S4P9X4</accession>
<name>A0A6S4P9X4_9CAUD</name>
<proteinExistence type="predicted"/>
<keyword evidence="2" id="KW-1185">Reference proteome</keyword>
<dbReference type="EMBL" id="AP013543">
    <property type="protein sequence ID" value="BAQ94202.1"/>
    <property type="molecule type" value="Genomic_DNA"/>
</dbReference>
<reference evidence="1 2" key="1">
    <citation type="journal article" date="2013" name="PLoS Genet.">
        <title>Expanding the Marine Virosphere Using Metagenomics.</title>
        <authorList>
            <person name="Mizuno C.M."/>
            <person name="Rodriguez-Valera F."/>
            <person name="Kimes N.E."/>
            <person name="Ghai R."/>
        </authorList>
    </citation>
    <scope>NUCLEOTIDE SEQUENCE [LARGE SCALE GENOMIC DNA]</scope>
    <source>
        <strain evidence="1">UvMED-CGR-U-MedDCM-OCT-S30-C28</strain>
    </source>
</reference>
<dbReference type="KEGG" id="vg:55412518"/>
<organism evidence="1 2">
    <name type="scientific">uncultured phage_MedDCM-OCT-S30-C28</name>
    <dbReference type="NCBI Taxonomy" id="2741076"/>
    <lineage>
        <taxon>Viruses</taxon>
        <taxon>Duplodnaviria</taxon>
        <taxon>Heunggongvirae</taxon>
        <taxon>Uroviricota</taxon>
        <taxon>Caudoviricetes</taxon>
        <taxon>Autographivirales</taxon>
        <taxon>Fussvirus</taxon>
        <taxon>Fussvirus S30C28</taxon>
    </lineage>
</organism>
<dbReference type="Proteomes" id="UP000505267">
    <property type="component" value="Segment"/>
</dbReference>
<protein>
    <submittedName>
        <fullName evidence="1">Uncharacterized protein</fullName>
    </submittedName>
</protein>
<evidence type="ECO:0000313" key="1">
    <source>
        <dbReference type="EMBL" id="BAQ94202.1"/>
    </source>
</evidence>
<sequence length="62" mass="7456">MKFNCLFINKRTNERKTKEFTKEEIDKYLGEYVTERAIERGQTNTTVMKKGDAYKVQVKYIK</sequence>